<reference evidence="1 2" key="1">
    <citation type="journal article" date="2015" name="Genome Biol. Evol.">
        <title>Comparative Genomics of a Bacterivorous Green Alga Reveals Evolutionary Causalities and Consequences of Phago-Mixotrophic Mode of Nutrition.</title>
        <authorList>
            <person name="Burns J.A."/>
            <person name="Paasch A."/>
            <person name="Narechania A."/>
            <person name="Kim E."/>
        </authorList>
    </citation>
    <scope>NUCLEOTIDE SEQUENCE [LARGE SCALE GENOMIC DNA]</scope>
    <source>
        <strain evidence="1 2">PLY_AMNH</strain>
    </source>
</reference>
<evidence type="ECO:0000313" key="2">
    <source>
        <dbReference type="Proteomes" id="UP001190700"/>
    </source>
</evidence>
<organism evidence="1 2">
    <name type="scientific">Cymbomonas tetramitiformis</name>
    <dbReference type="NCBI Taxonomy" id="36881"/>
    <lineage>
        <taxon>Eukaryota</taxon>
        <taxon>Viridiplantae</taxon>
        <taxon>Chlorophyta</taxon>
        <taxon>Pyramimonadophyceae</taxon>
        <taxon>Pyramimonadales</taxon>
        <taxon>Pyramimonadaceae</taxon>
        <taxon>Cymbomonas</taxon>
    </lineage>
</organism>
<dbReference type="EMBL" id="LGRX02029492">
    <property type="protein sequence ID" value="KAK3246769.1"/>
    <property type="molecule type" value="Genomic_DNA"/>
</dbReference>
<dbReference type="AlphaFoldDB" id="A0AAE0C2Y0"/>
<gene>
    <name evidence="1" type="ORF">CYMTET_43708</name>
</gene>
<proteinExistence type="predicted"/>
<accession>A0AAE0C2Y0</accession>
<keyword evidence="2" id="KW-1185">Reference proteome</keyword>
<dbReference type="Proteomes" id="UP001190700">
    <property type="component" value="Unassembled WGS sequence"/>
</dbReference>
<protein>
    <submittedName>
        <fullName evidence="1">Uncharacterized protein</fullName>
    </submittedName>
</protein>
<evidence type="ECO:0000313" key="1">
    <source>
        <dbReference type="EMBL" id="KAK3246769.1"/>
    </source>
</evidence>
<sequence>MVKKDRAGREEFSVVIEMHGAPAVLLSSGGDAAGVDLSPCGFAVTQEHAPDGAISDLGEISQNLTWPNGRAEDDSEWKDGAKVKRKAACWKYFMCNHIAHVHKDVFCEMIYPASGSGVAGGDGGGPGSCSGAGTIDSQQRVDVSMLPPALNERRDALL</sequence>
<comment type="caution">
    <text evidence="1">The sequence shown here is derived from an EMBL/GenBank/DDBJ whole genome shotgun (WGS) entry which is preliminary data.</text>
</comment>
<name>A0AAE0C2Y0_9CHLO</name>